<accession>A0ABU9B772</accession>
<evidence type="ECO:0000313" key="3">
    <source>
        <dbReference type="Proteomes" id="UP001368500"/>
    </source>
</evidence>
<comment type="caution">
    <text evidence="2">The sequence shown here is derived from an EMBL/GenBank/DDBJ whole genome shotgun (WGS) entry which is preliminary data.</text>
</comment>
<evidence type="ECO:0000313" key="2">
    <source>
        <dbReference type="EMBL" id="MEK8024989.1"/>
    </source>
</evidence>
<dbReference type="Gene3D" id="2.40.160.20">
    <property type="match status" value="1"/>
</dbReference>
<protein>
    <recommendedName>
        <fullName evidence="4">Lipid A palmitoyltransferase PagP</fullName>
    </recommendedName>
</protein>
<name>A0ABU9B772_9BURK</name>
<keyword evidence="3" id="KW-1185">Reference proteome</keyword>
<dbReference type="EMBL" id="JBBUTF010000003">
    <property type="protein sequence ID" value="MEK8024989.1"/>
    <property type="molecule type" value="Genomic_DNA"/>
</dbReference>
<dbReference type="RefSeq" id="WP_341372774.1">
    <property type="nucleotide sequence ID" value="NZ_JBBUTF010000003.1"/>
</dbReference>
<keyword evidence="1" id="KW-0732">Signal</keyword>
<gene>
    <name evidence="2" type="ORF">AACH11_03320</name>
</gene>
<feature type="chain" id="PRO_5046238084" description="Lipid A palmitoyltransferase PagP" evidence="1">
    <location>
        <begin position="27"/>
        <end position="168"/>
    </location>
</feature>
<evidence type="ECO:0008006" key="4">
    <source>
        <dbReference type="Google" id="ProtNLM"/>
    </source>
</evidence>
<proteinExistence type="predicted"/>
<sequence length="168" mass="18445">MGPLCLRGLAAVGLFCALTPLEPALAAGTDDAGHGALWLTSGFLSHHTRHADRYNERNDGLGLEWRLNDDWQVNLGHYRNSVRHGSSYLQLAWTPWQIGDGEGPRLRLGGSVGLVNGYPTLAGGRWYPTLMPMAGAEWGRVGLNLVYIPTVDRRVDGAFALQARIRVW</sequence>
<reference evidence="2 3" key="1">
    <citation type="submission" date="2024-04" db="EMBL/GenBank/DDBJ databases">
        <title>Novel species of the genus Ideonella isolated from streams.</title>
        <authorList>
            <person name="Lu H."/>
        </authorList>
    </citation>
    <scope>NUCLEOTIDE SEQUENCE [LARGE SCALE GENOMIC DNA]</scope>
    <source>
        <strain evidence="2 3">BYS139W</strain>
    </source>
</reference>
<dbReference type="Proteomes" id="UP001368500">
    <property type="component" value="Unassembled WGS sequence"/>
</dbReference>
<feature type="signal peptide" evidence="1">
    <location>
        <begin position="1"/>
        <end position="26"/>
    </location>
</feature>
<organism evidence="2 3">
    <name type="scientific">Pseudaquabacterium rugosum</name>
    <dbReference type="NCBI Taxonomy" id="2984194"/>
    <lineage>
        <taxon>Bacteria</taxon>
        <taxon>Pseudomonadati</taxon>
        <taxon>Pseudomonadota</taxon>
        <taxon>Betaproteobacteria</taxon>
        <taxon>Burkholderiales</taxon>
        <taxon>Sphaerotilaceae</taxon>
        <taxon>Pseudaquabacterium</taxon>
    </lineage>
</organism>
<evidence type="ECO:0000256" key="1">
    <source>
        <dbReference type="SAM" id="SignalP"/>
    </source>
</evidence>